<evidence type="ECO:0000256" key="3">
    <source>
        <dbReference type="ARBA" id="ARBA00022795"/>
    </source>
</evidence>
<dbReference type="EMBL" id="JBGXBU010000004">
    <property type="protein sequence ID" value="MFM4893511.1"/>
    <property type="molecule type" value="Genomic_DNA"/>
</dbReference>
<reference evidence="4 5" key="1">
    <citation type="submission" date="2024-09" db="EMBL/GenBank/DDBJ databases">
        <title>Aeromonas strains Genome sequencing and assembly.</title>
        <authorList>
            <person name="Hu X."/>
            <person name="Tang B."/>
        </authorList>
    </citation>
    <scope>NUCLEOTIDE SEQUENCE [LARGE SCALE GENOMIC DNA]</scope>
    <source>
        <strain evidence="4 5">NB23SCDHY001</strain>
    </source>
</reference>
<organism evidence="4 5">
    <name type="scientific">Aeromonas bivalvium</name>
    <dbReference type="NCBI Taxonomy" id="440079"/>
    <lineage>
        <taxon>Bacteria</taxon>
        <taxon>Pseudomonadati</taxon>
        <taxon>Pseudomonadota</taxon>
        <taxon>Gammaproteobacteria</taxon>
        <taxon>Aeromonadales</taxon>
        <taxon>Aeromonadaceae</taxon>
        <taxon>Aeromonas</taxon>
    </lineage>
</organism>
<keyword evidence="5" id="KW-1185">Reference proteome</keyword>
<dbReference type="Pfam" id="PF05130">
    <property type="entry name" value="FlgN"/>
    <property type="match status" value="1"/>
</dbReference>
<comment type="function">
    <text evidence="1">Required for the efficient initiation of filament assembly.</text>
</comment>
<dbReference type="GeneID" id="97220757"/>
<evidence type="ECO:0000256" key="1">
    <source>
        <dbReference type="ARBA" id="ARBA00002397"/>
    </source>
</evidence>
<sequence>MMDLAELLQRQHDQLAQMQALLTEEFALLTQRRALELPPLAQRKQQLLGAIEALDDTLTQQSDLPAQLASQPDLMARITDSLAACQQQNDINGRLLELSMVANRRLAGFLSQLRDRNSLTYDAKGNTRSGTRSPAIKA</sequence>
<gene>
    <name evidence="4" type="ORF">ACEUDJ_11620</name>
</gene>
<accession>A0ABW9GVB0</accession>
<dbReference type="Proteomes" id="UP001630969">
    <property type="component" value="Unassembled WGS sequence"/>
</dbReference>
<dbReference type="InterPro" id="IPR007809">
    <property type="entry name" value="FlgN-like"/>
</dbReference>
<evidence type="ECO:0000313" key="4">
    <source>
        <dbReference type="EMBL" id="MFM4893511.1"/>
    </source>
</evidence>
<protein>
    <submittedName>
        <fullName evidence="4">Flagella synthesis protein FlgN</fullName>
    </submittedName>
</protein>
<dbReference type="RefSeq" id="WP_408790295.1">
    <property type="nucleotide sequence ID" value="NZ_JBGXBU010000004.1"/>
</dbReference>
<keyword evidence="4" id="KW-0966">Cell projection</keyword>
<keyword evidence="3" id="KW-1005">Bacterial flagellum biogenesis</keyword>
<dbReference type="SUPFAM" id="SSF140566">
    <property type="entry name" value="FlgN-like"/>
    <property type="match status" value="1"/>
</dbReference>
<keyword evidence="4" id="KW-0969">Cilium</keyword>
<keyword evidence="4" id="KW-0282">Flagellum</keyword>
<proteinExistence type="inferred from homology"/>
<dbReference type="InterPro" id="IPR036679">
    <property type="entry name" value="FlgN-like_sf"/>
</dbReference>
<dbReference type="Gene3D" id="1.20.58.300">
    <property type="entry name" value="FlgN-like"/>
    <property type="match status" value="1"/>
</dbReference>
<comment type="caution">
    <text evidence="4">The sequence shown here is derived from an EMBL/GenBank/DDBJ whole genome shotgun (WGS) entry which is preliminary data.</text>
</comment>
<name>A0ABW9GVB0_9GAMM</name>
<evidence type="ECO:0000313" key="5">
    <source>
        <dbReference type="Proteomes" id="UP001630969"/>
    </source>
</evidence>
<evidence type="ECO:0000256" key="2">
    <source>
        <dbReference type="ARBA" id="ARBA00007703"/>
    </source>
</evidence>
<comment type="similarity">
    <text evidence="2">Belongs to the FlgN family.</text>
</comment>